<sequence>MRKIGIIATAAALALGSVAATTSAEARPYGYHGGYGGYGHGGYYRGRRGIGTGAAIGLGIAGLAAGAIAAGAARDSYYGGGYGYAPSYGYGYAPVYGGYGYANPGYGYYGYGY</sequence>
<keyword evidence="1" id="KW-0472">Membrane</keyword>
<keyword evidence="2" id="KW-0732">Signal</keyword>
<comment type="caution">
    <text evidence="3">The sequence shown here is derived from an EMBL/GenBank/DDBJ whole genome shotgun (WGS) entry which is preliminary data.</text>
</comment>
<reference evidence="4" key="1">
    <citation type="journal article" date="2019" name="Int. J. Syst. Evol. Microbiol.">
        <title>The Global Catalogue of Microorganisms (GCM) 10K type strain sequencing project: providing services to taxonomists for standard genome sequencing and annotation.</title>
        <authorList>
            <consortium name="The Broad Institute Genomics Platform"/>
            <consortium name="The Broad Institute Genome Sequencing Center for Infectious Disease"/>
            <person name="Wu L."/>
            <person name="Ma J."/>
        </authorList>
    </citation>
    <scope>NUCLEOTIDE SEQUENCE [LARGE SCALE GENOMIC DNA]</scope>
    <source>
        <strain evidence="4">CECT 7806</strain>
    </source>
</reference>
<dbReference type="Proteomes" id="UP001244297">
    <property type="component" value="Unassembled WGS sequence"/>
</dbReference>
<evidence type="ECO:0008006" key="5">
    <source>
        <dbReference type="Google" id="ProtNLM"/>
    </source>
</evidence>
<proteinExistence type="predicted"/>
<feature type="transmembrane region" description="Helical" evidence="1">
    <location>
        <begin position="50"/>
        <end position="73"/>
    </location>
</feature>
<name>A0ABT8API1_9HYPH</name>
<evidence type="ECO:0000256" key="2">
    <source>
        <dbReference type="SAM" id="SignalP"/>
    </source>
</evidence>
<gene>
    <name evidence="3" type="ORF">QWZ18_11110</name>
</gene>
<protein>
    <recommendedName>
        <fullName evidence="5">Transmembrane protein</fullName>
    </recommendedName>
</protein>
<keyword evidence="1" id="KW-1133">Transmembrane helix</keyword>
<feature type="chain" id="PRO_5046942090" description="Transmembrane protein" evidence="2">
    <location>
        <begin position="27"/>
        <end position="113"/>
    </location>
</feature>
<evidence type="ECO:0000313" key="4">
    <source>
        <dbReference type="Proteomes" id="UP001244297"/>
    </source>
</evidence>
<accession>A0ABT8API1</accession>
<evidence type="ECO:0000256" key="1">
    <source>
        <dbReference type="SAM" id="Phobius"/>
    </source>
</evidence>
<feature type="signal peptide" evidence="2">
    <location>
        <begin position="1"/>
        <end position="26"/>
    </location>
</feature>
<dbReference type="EMBL" id="JAUFPT010000032">
    <property type="protein sequence ID" value="MDN3571168.1"/>
    <property type="molecule type" value="Genomic_DNA"/>
</dbReference>
<dbReference type="RefSeq" id="WP_238284546.1">
    <property type="nucleotide sequence ID" value="NZ_BPQS01000001.1"/>
</dbReference>
<keyword evidence="4" id="KW-1185">Reference proteome</keyword>
<organism evidence="3 4">
    <name type="scientific">Methylobacterium longum</name>
    <dbReference type="NCBI Taxonomy" id="767694"/>
    <lineage>
        <taxon>Bacteria</taxon>
        <taxon>Pseudomonadati</taxon>
        <taxon>Pseudomonadota</taxon>
        <taxon>Alphaproteobacteria</taxon>
        <taxon>Hyphomicrobiales</taxon>
        <taxon>Methylobacteriaceae</taxon>
        <taxon>Methylobacterium</taxon>
    </lineage>
</organism>
<keyword evidence="1" id="KW-0812">Transmembrane</keyword>
<evidence type="ECO:0000313" key="3">
    <source>
        <dbReference type="EMBL" id="MDN3571168.1"/>
    </source>
</evidence>